<evidence type="ECO:0000313" key="4">
    <source>
        <dbReference type="EMBL" id="MBP1475933.1"/>
    </source>
</evidence>
<sequence>MSRGRQDVRRVGTSPPSIRGRRGGALKPTLREASCFALARTRAAIDAVDDGLLVLLAARRRLVGLVARLKPCAGAPSRDPRREHAVRQRAQGMAQRLGVPSVTATRLLDLAISDACMQQGLVVDLDQGEPDGKPVILDGMNPDLARATPMLRLLPPPRHLAPLLRVVPARWQHALLERAMARVLAAPLAEHALDFMAGRRLGIEVTDLRLRWVLTLHEGRLVVIDDTPEASVRGSATDLLLLASRLEDADTLFFQRTLVLTGDTELGLTARNLLDRLPWESVPLGLRIALNRGARLARAARDAHHA</sequence>
<name>A0ABS4DSH3_9GAMM</name>
<feature type="domain" description="Chorismate mutase" evidence="3">
    <location>
        <begin position="32"/>
        <end position="123"/>
    </location>
</feature>
<comment type="caution">
    <text evidence="4">The sequence shown here is derived from an EMBL/GenBank/DDBJ whole genome shotgun (WGS) entry which is preliminary data.</text>
</comment>
<accession>A0ABS4DSH3</accession>
<dbReference type="InterPro" id="IPR036527">
    <property type="entry name" value="SCP2_sterol-bd_dom_sf"/>
</dbReference>
<organism evidence="4 5">
    <name type="scientific">Frateuria flava</name>
    <dbReference type="NCBI Taxonomy" id="2821489"/>
    <lineage>
        <taxon>Bacteria</taxon>
        <taxon>Pseudomonadati</taxon>
        <taxon>Pseudomonadota</taxon>
        <taxon>Gammaproteobacteria</taxon>
        <taxon>Lysobacterales</taxon>
        <taxon>Rhodanobacteraceae</taxon>
        <taxon>Frateuria</taxon>
    </lineage>
</organism>
<dbReference type="EMBL" id="JAGJRS010000034">
    <property type="protein sequence ID" value="MBP1475933.1"/>
    <property type="molecule type" value="Genomic_DNA"/>
</dbReference>
<dbReference type="SUPFAM" id="SSF55718">
    <property type="entry name" value="SCP-like"/>
    <property type="match status" value="1"/>
</dbReference>
<comment type="pathway">
    <text evidence="1">Cofactor biosynthesis; ubiquinone biosynthesis.</text>
</comment>
<dbReference type="RefSeq" id="WP_209623304.1">
    <property type="nucleotide sequence ID" value="NZ_JAGJRS010000034.1"/>
</dbReference>
<dbReference type="SUPFAM" id="SSF48600">
    <property type="entry name" value="Chorismate mutase II"/>
    <property type="match status" value="1"/>
</dbReference>
<comment type="similarity">
    <text evidence="1">Belongs to the UbiT family.</text>
</comment>
<gene>
    <name evidence="1" type="primary">ubiT</name>
    <name evidence="4" type="ORF">J7I44_16665</name>
</gene>
<dbReference type="InterPro" id="IPR016830">
    <property type="entry name" value="UbiT"/>
</dbReference>
<dbReference type="Gene3D" id="1.20.59.10">
    <property type="entry name" value="Chorismate mutase"/>
    <property type="match status" value="1"/>
</dbReference>
<keyword evidence="5" id="KW-1185">Reference proteome</keyword>
<keyword evidence="1" id="KW-0831">Ubiquinone biosynthesis</keyword>
<evidence type="ECO:0000256" key="1">
    <source>
        <dbReference type="HAMAP-Rule" id="MF_02231"/>
    </source>
</evidence>
<dbReference type="InterPro" id="IPR036979">
    <property type="entry name" value="CM_dom_sf"/>
</dbReference>
<dbReference type="HAMAP" id="MF_02231">
    <property type="entry name" value="UbiT"/>
    <property type="match status" value="1"/>
</dbReference>
<feature type="region of interest" description="Disordered" evidence="2">
    <location>
        <begin position="1"/>
        <end position="24"/>
    </location>
</feature>
<comment type="function">
    <text evidence="1">Required for O(2)-independent ubiquinone (coenzyme Q) biosynthesis. Likely functions as an accessory factor.</text>
</comment>
<reference evidence="4 5" key="1">
    <citation type="submission" date="2021-04" db="EMBL/GenBank/DDBJ databases">
        <authorList>
            <person name="Huq M.A."/>
        </authorList>
    </citation>
    <scope>NUCLEOTIDE SEQUENCE [LARGE SCALE GENOMIC DNA]</scope>
    <source>
        <strain evidence="4 5">MAH-13</strain>
    </source>
</reference>
<evidence type="ECO:0000313" key="5">
    <source>
        <dbReference type="Proteomes" id="UP000823790"/>
    </source>
</evidence>
<feature type="compositionally biased region" description="Basic and acidic residues" evidence="2">
    <location>
        <begin position="1"/>
        <end position="10"/>
    </location>
</feature>
<evidence type="ECO:0000256" key="2">
    <source>
        <dbReference type="SAM" id="MobiDB-lite"/>
    </source>
</evidence>
<dbReference type="SMART" id="SM00830">
    <property type="entry name" value="CM_2"/>
    <property type="match status" value="1"/>
</dbReference>
<evidence type="ECO:0000259" key="3">
    <source>
        <dbReference type="PROSITE" id="PS51168"/>
    </source>
</evidence>
<protein>
    <recommendedName>
        <fullName evidence="1">Ubiquinone biosynthesis accessory factor UbiT</fullName>
    </recommendedName>
</protein>
<dbReference type="Pfam" id="PF01817">
    <property type="entry name" value="CM_2"/>
    <property type="match status" value="1"/>
</dbReference>
<dbReference type="InterPro" id="IPR002701">
    <property type="entry name" value="CM_II_prokaryot"/>
</dbReference>
<dbReference type="PROSITE" id="PS51168">
    <property type="entry name" value="CHORISMATE_MUT_2"/>
    <property type="match status" value="1"/>
</dbReference>
<dbReference type="InterPro" id="IPR003033">
    <property type="entry name" value="SCP2_sterol-bd_dom"/>
</dbReference>
<dbReference type="Pfam" id="PF02036">
    <property type="entry name" value="SCP2"/>
    <property type="match status" value="1"/>
</dbReference>
<proteinExistence type="inferred from homology"/>
<dbReference type="Proteomes" id="UP000823790">
    <property type="component" value="Unassembled WGS sequence"/>
</dbReference>
<dbReference type="InterPro" id="IPR036263">
    <property type="entry name" value="Chorismate_II_sf"/>
</dbReference>